<evidence type="ECO:0000256" key="6">
    <source>
        <dbReference type="HAMAP-Rule" id="MF_01390"/>
    </source>
</evidence>
<evidence type="ECO:0000256" key="2">
    <source>
        <dbReference type="ARBA" id="ARBA00022640"/>
    </source>
</evidence>
<dbReference type="PANTHER" id="PTHR34811:SF1">
    <property type="entry name" value="MATURASE K"/>
    <property type="match status" value="1"/>
</dbReference>
<comment type="similarity">
    <text evidence="1 6">Belongs to the intron maturase 2 family. MatK subfamily.</text>
</comment>
<evidence type="ECO:0000256" key="3">
    <source>
        <dbReference type="ARBA" id="ARBA00022664"/>
    </source>
</evidence>
<dbReference type="GO" id="GO:0003723">
    <property type="term" value="F:RNA binding"/>
    <property type="evidence" value="ECO:0007669"/>
    <property type="project" value="UniProtKB-KW"/>
</dbReference>
<keyword evidence="5 6" id="KW-0694">RNA-binding</keyword>
<dbReference type="GO" id="GO:0008380">
    <property type="term" value="P:RNA splicing"/>
    <property type="evidence" value="ECO:0007669"/>
    <property type="project" value="UniProtKB-UniRule"/>
</dbReference>
<comment type="subcellular location">
    <subcellularLocation>
        <location evidence="6">Plastid</location>
        <location evidence="6">Chloroplast</location>
    </subcellularLocation>
</comment>
<evidence type="ECO:0000256" key="1">
    <source>
        <dbReference type="ARBA" id="ARBA00006621"/>
    </source>
</evidence>
<geneLocation type="plastid" evidence="9"/>
<dbReference type="Pfam" id="PF01348">
    <property type="entry name" value="Intron_maturas2"/>
    <property type="match status" value="1"/>
</dbReference>
<dbReference type="InterPro" id="IPR024937">
    <property type="entry name" value="Domain_X"/>
</dbReference>
<dbReference type="GO" id="GO:0009507">
    <property type="term" value="C:chloroplast"/>
    <property type="evidence" value="ECO:0007669"/>
    <property type="project" value="UniProtKB-SubCell"/>
</dbReference>
<protein>
    <recommendedName>
        <fullName evidence="6">Maturase K</fullName>
    </recommendedName>
    <alternativeName>
        <fullName evidence="6">Intron maturase</fullName>
    </alternativeName>
</protein>
<dbReference type="InterPro" id="IPR024942">
    <property type="entry name" value="Maturase_MatK_N"/>
</dbReference>
<evidence type="ECO:0000259" key="8">
    <source>
        <dbReference type="Pfam" id="PF01824"/>
    </source>
</evidence>
<gene>
    <name evidence="6 9" type="primary">matK</name>
</gene>
<dbReference type="AlphaFoldDB" id="A0A221SR98"/>
<dbReference type="InterPro" id="IPR002866">
    <property type="entry name" value="Maturase_MatK"/>
</dbReference>
<proteinExistence type="inferred from homology"/>
<sequence length="505" mass="60875">MYKFKIYFEFDIFQQHNFIYPLLFQEYIYALAHDRGLNRSIYFENKVYDNLFSLLIVKRLITHLITKIYQQTHFILFSNDLKKKKIVGYTTIFYAQKILEGFLVVVEIPFYLQLLSSLERKEIVKSHNFRSIHSIFPFLEDKFSRLNYVLDLLIPHPIHLEILVQTLRYWVKDVSSLHLLRFFFYEYHNWHNFMIPKKSSFSFSKKNKRLFLFLYNFHVFEYESILLFIRNNSSHLRSISYKNFIERIYFYQKIELEGFHKDLKSILWMFKEPLLHYVRYQGKSTLSLKGASLLMNKWKFYLIKFWQYYFYIWSQPRRIHINKLSNHSLNFLGYLSSVRLNPSMVRSQMIENSFIMENSFKTFDTLMPITPMILSLSKAKFCNVLGHPTSKSAWTDLADYDIIDRFGRIYRNISHYHSGSLKKISLYRIKYILRLSCALTLARKHKSTVRAFMKRFGVGLLDKIFTEEAKVFYLTLSKASSTSGKLYRSHIWYLDIISINELANQ</sequence>
<accession>A0A221SR98</accession>
<feature type="domain" description="Domain X" evidence="7">
    <location>
        <begin position="362"/>
        <end position="470"/>
    </location>
</feature>
<reference evidence="9" key="1">
    <citation type="journal article" date="2017" name="New Phytol.">
        <title>On the brink: the highly reduced plastomes of nonphotosynthetic Ericaceae.</title>
        <authorList>
            <person name="Braukmann T.W.A."/>
            <person name="Broe M.B."/>
            <person name="Stefanovic S."/>
            <person name="Freudenstein J.V."/>
        </authorList>
    </citation>
    <scope>NUCLEOTIDE SEQUENCE</scope>
    <source>
        <strain evidence="9">Oregon</strain>
    </source>
</reference>
<dbReference type="PANTHER" id="PTHR34811">
    <property type="entry name" value="MATURASE K"/>
    <property type="match status" value="1"/>
</dbReference>
<keyword evidence="4 6" id="KW-0819">tRNA processing</keyword>
<dbReference type="HAMAP" id="MF_01390">
    <property type="entry name" value="MatK"/>
    <property type="match status" value="1"/>
</dbReference>
<dbReference type="EMBL" id="MF120269">
    <property type="protein sequence ID" value="ASN79049.1"/>
    <property type="molecule type" value="Genomic_DNA"/>
</dbReference>
<dbReference type="Pfam" id="PF01824">
    <property type="entry name" value="MatK_N"/>
    <property type="match status" value="1"/>
</dbReference>
<feature type="domain" description="Maturase MatK N-terminal" evidence="8">
    <location>
        <begin position="1"/>
        <end position="333"/>
    </location>
</feature>
<keyword evidence="2 9" id="KW-0934">Plastid</keyword>
<keyword evidence="3 6" id="KW-0507">mRNA processing</keyword>
<evidence type="ECO:0000256" key="4">
    <source>
        <dbReference type="ARBA" id="ARBA00022694"/>
    </source>
</evidence>
<name>A0A221SR98_9ERIC</name>
<comment type="function">
    <text evidence="6">Usually encoded in the trnK tRNA gene intron. Probably assists in splicing its own and other chloroplast group II introns.</text>
</comment>
<organism evidence="9">
    <name type="scientific">Pityopus californicus</name>
    <dbReference type="NCBI Taxonomy" id="176255"/>
    <lineage>
        <taxon>Eukaryota</taxon>
        <taxon>Viridiplantae</taxon>
        <taxon>Streptophyta</taxon>
        <taxon>Embryophyta</taxon>
        <taxon>Tracheophyta</taxon>
        <taxon>Spermatophyta</taxon>
        <taxon>Magnoliopsida</taxon>
        <taxon>eudicotyledons</taxon>
        <taxon>Gunneridae</taxon>
        <taxon>Pentapetalae</taxon>
        <taxon>asterids</taxon>
        <taxon>Ericales</taxon>
        <taxon>Ericaceae</taxon>
        <taxon>Pyroloideae</taxon>
        <taxon>Monotropeae</taxon>
        <taxon>Pityopus</taxon>
    </lineage>
</organism>
<evidence type="ECO:0000256" key="5">
    <source>
        <dbReference type="ARBA" id="ARBA00022884"/>
    </source>
</evidence>
<dbReference type="GO" id="GO:0008033">
    <property type="term" value="P:tRNA processing"/>
    <property type="evidence" value="ECO:0007669"/>
    <property type="project" value="UniProtKB-KW"/>
</dbReference>
<evidence type="ECO:0000259" key="7">
    <source>
        <dbReference type="Pfam" id="PF01348"/>
    </source>
</evidence>
<dbReference type="GO" id="GO:0006397">
    <property type="term" value="P:mRNA processing"/>
    <property type="evidence" value="ECO:0007669"/>
    <property type="project" value="UniProtKB-KW"/>
</dbReference>
<evidence type="ECO:0000313" key="9">
    <source>
        <dbReference type="EMBL" id="ASN79049.1"/>
    </source>
</evidence>